<name>A0ABU2FAS1_9EURY</name>
<protein>
    <submittedName>
        <fullName evidence="2">DUF420 domain-containing protein</fullName>
    </submittedName>
</protein>
<evidence type="ECO:0000313" key="3">
    <source>
        <dbReference type="Proteomes" id="UP001259659"/>
    </source>
</evidence>
<feature type="transmembrane region" description="Helical" evidence="1">
    <location>
        <begin position="117"/>
        <end position="141"/>
    </location>
</feature>
<organism evidence="2 3">
    <name type="scientific">Haloarcula saliterrae</name>
    <dbReference type="NCBI Taxonomy" id="2950534"/>
    <lineage>
        <taxon>Archaea</taxon>
        <taxon>Methanobacteriati</taxon>
        <taxon>Methanobacteriota</taxon>
        <taxon>Stenosarchaea group</taxon>
        <taxon>Halobacteria</taxon>
        <taxon>Halobacteriales</taxon>
        <taxon>Haloarculaceae</taxon>
        <taxon>Haloarcula</taxon>
    </lineage>
</organism>
<dbReference type="PANTHER" id="PTHR37692">
    <property type="entry name" value="HYPOTHETICAL MEMBRANE SPANNING PROTEIN"/>
    <property type="match status" value="1"/>
</dbReference>
<evidence type="ECO:0000256" key="1">
    <source>
        <dbReference type="SAM" id="Phobius"/>
    </source>
</evidence>
<feature type="transmembrane region" description="Helical" evidence="1">
    <location>
        <begin position="80"/>
        <end position="97"/>
    </location>
</feature>
<dbReference type="Pfam" id="PF04238">
    <property type="entry name" value="DUF420"/>
    <property type="match status" value="1"/>
</dbReference>
<feature type="transmembrane region" description="Helical" evidence="1">
    <location>
        <begin position="12"/>
        <end position="35"/>
    </location>
</feature>
<keyword evidence="1" id="KW-0812">Transmembrane</keyword>
<accession>A0ABU2FAS1</accession>
<feature type="transmembrane region" description="Helical" evidence="1">
    <location>
        <begin position="47"/>
        <end position="68"/>
    </location>
</feature>
<keyword evidence="3" id="KW-1185">Reference proteome</keyword>
<gene>
    <name evidence="2" type="ORF">NDI56_05990</name>
</gene>
<keyword evidence="1" id="KW-0472">Membrane</keyword>
<dbReference type="EMBL" id="JAMQON010000001">
    <property type="protein sequence ID" value="MDS0258940.1"/>
    <property type="molecule type" value="Genomic_DNA"/>
</dbReference>
<sequence length="185" mass="19546">MRQVRHRVPEFAGLLTAVSFAIVLVVIAGAVPPALFPRAPPAVMNAIPHAIAGVSALAIGTILAGLRAIRAGNVERHRNLMVASFALFGLFLTVDFYRLAVVGPTAFAGPAVVETYVYLPLLVGHAVLALSTFPAVYYAFLLGLANPVAALPATDHARAGRVAATLWLLTFGTGLVIYVMLHLLW</sequence>
<dbReference type="Proteomes" id="UP001259659">
    <property type="component" value="Unassembled WGS sequence"/>
</dbReference>
<evidence type="ECO:0000313" key="2">
    <source>
        <dbReference type="EMBL" id="MDS0258940.1"/>
    </source>
</evidence>
<dbReference type="RefSeq" id="WP_310918523.1">
    <property type="nucleotide sequence ID" value="NZ_JAMQON010000001.1"/>
</dbReference>
<feature type="transmembrane region" description="Helical" evidence="1">
    <location>
        <begin position="162"/>
        <end position="184"/>
    </location>
</feature>
<dbReference type="PANTHER" id="PTHR37692:SF1">
    <property type="entry name" value="DUF420 DOMAIN-CONTAINING PROTEIN"/>
    <property type="match status" value="1"/>
</dbReference>
<keyword evidence="1" id="KW-1133">Transmembrane helix</keyword>
<proteinExistence type="predicted"/>
<dbReference type="InterPro" id="IPR007352">
    <property type="entry name" value="DUF420"/>
</dbReference>
<reference evidence="2 3" key="1">
    <citation type="submission" date="2022-06" db="EMBL/GenBank/DDBJ databases">
        <title>Haloarcula sp. a new haloarchaeum isolate from saline soil.</title>
        <authorList>
            <person name="Strakova D."/>
            <person name="Galisteo C."/>
            <person name="Sanchez-Porro C."/>
            <person name="Ventosa A."/>
        </authorList>
    </citation>
    <scope>NUCLEOTIDE SEQUENCE [LARGE SCALE GENOMIC DNA]</scope>
    <source>
        <strain evidence="2 3">S1CR25-12</strain>
    </source>
</reference>
<comment type="caution">
    <text evidence="2">The sequence shown here is derived from an EMBL/GenBank/DDBJ whole genome shotgun (WGS) entry which is preliminary data.</text>
</comment>